<sequence length="121" mass="13216">MSKRAALARGAQSRSKGDRDSYVYPTLQDVQDCRDRCGEGCRTADHQPGCRGYVIPWCPRADSAPHLCQCSYCVGVFAASYSDPAADMELYRSLNAADGIKIHCRTYGEKEAPPVGPIPTE</sequence>
<keyword evidence="3" id="KW-1185">Reference proteome</keyword>
<evidence type="ECO:0000313" key="3">
    <source>
        <dbReference type="Proteomes" id="UP001500305"/>
    </source>
</evidence>
<evidence type="ECO:0000313" key="2">
    <source>
        <dbReference type="EMBL" id="GAA2238026.1"/>
    </source>
</evidence>
<feature type="region of interest" description="Disordered" evidence="1">
    <location>
        <begin position="1"/>
        <end position="21"/>
    </location>
</feature>
<reference evidence="3" key="1">
    <citation type="journal article" date="2019" name="Int. J. Syst. Evol. Microbiol.">
        <title>The Global Catalogue of Microorganisms (GCM) 10K type strain sequencing project: providing services to taxonomists for standard genome sequencing and annotation.</title>
        <authorList>
            <consortium name="The Broad Institute Genomics Platform"/>
            <consortium name="The Broad Institute Genome Sequencing Center for Infectious Disease"/>
            <person name="Wu L."/>
            <person name="Ma J."/>
        </authorList>
    </citation>
    <scope>NUCLEOTIDE SEQUENCE [LARGE SCALE GENOMIC DNA]</scope>
    <source>
        <strain evidence="3">JCM 7356</strain>
    </source>
</reference>
<organism evidence="2 3">
    <name type="scientific">Kitasatospora cystarginea</name>
    <dbReference type="NCBI Taxonomy" id="58350"/>
    <lineage>
        <taxon>Bacteria</taxon>
        <taxon>Bacillati</taxon>
        <taxon>Actinomycetota</taxon>
        <taxon>Actinomycetes</taxon>
        <taxon>Kitasatosporales</taxon>
        <taxon>Streptomycetaceae</taxon>
        <taxon>Kitasatospora</taxon>
    </lineage>
</organism>
<dbReference type="EMBL" id="BAAATR010000006">
    <property type="protein sequence ID" value="GAA2238026.1"/>
    <property type="molecule type" value="Genomic_DNA"/>
</dbReference>
<comment type="caution">
    <text evidence="2">The sequence shown here is derived from an EMBL/GenBank/DDBJ whole genome shotgun (WGS) entry which is preliminary data.</text>
</comment>
<protein>
    <submittedName>
        <fullName evidence="2">Uncharacterized protein</fullName>
    </submittedName>
</protein>
<name>A0ABP5QLY8_9ACTN</name>
<gene>
    <name evidence="2" type="ORF">GCM10010430_18810</name>
</gene>
<evidence type="ECO:0000256" key="1">
    <source>
        <dbReference type="SAM" id="MobiDB-lite"/>
    </source>
</evidence>
<accession>A0ABP5QLY8</accession>
<proteinExistence type="predicted"/>
<dbReference type="Proteomes" id="UP001500305">
    <property type="component" value="Unassembled WGS sequence"/>
</dbReference>